<accession>A0A699YLJ6</accession>
<feature type="non-terminal residue" evidence="1">
    <location>
        <position position="1"/>
    </location>
</feature>
<proteinExistence type="predicted"/>
<dbReference type="EMBL" id="BLLF01000115">
    <property type="protein sequence ID" value="GFH07786.1"/>
    <property type="molecule type" value="Genomic_DNA"/>
</dbReference>
<organism evidence="1 2">
    <name type="scientific">Haematococcus lacustris</name>
    <name type="common">Green alga</name>
    <name type="synonym">Haematococcus pluvialis</name>
    <dbReference type="NCBI Taxonomy" id="44745"/>
    <lineage>
        <taxon>Eukaryota</taxon>
        <taxon>Viridiplantae</taxon>
        <taxon>Chlorophyta</taxon>
        <taxon>core chlorophytes</taxon>
        <taxon>Chlorophyceae</taxon>
        <taxon>CS clade</taxon>
        <taxon>Chlamydomonadales</taxon>
        <taxon>Haematococcaceae</taxon>
        <taxon>Haematococcus</taxon>
    </lineage>
</organism>
<reference evidence="1 2" key="1">
    <citation type="submission" date="2020-02" db="EMBL/GenBank/DDBJ databases">
        <title>Draft genome sequence of Haematococcus lacustris strain NIES-144.</title>
        <authorList>
            <person name="Morimoto D."/>
            <person name="Nakagawa S."/>
            <person name="Yoshida T."/>
            <person name="Sawayama S."/>
        </authorList>
    </citation>
    <scope>NUCLEOTIDE SEQUENCE [LARGE SCALE GENOMIC DNA]</scope>
    <source>
        <strain evidence="1 2">NIES-144</strain>
    </source>
</reference>
<comment type="caution">
    <text evidence="1">The sequence shown here is derived from an EMBL/GenBank/DDBJ whole genome shotgun (WGS) entry which is preliminary data.</text>
</comment>
<protein>
    <submittedName>
        <fullName evidence="1">Uncharacterized protein</fullName>
    </submittedName>
</protein>
<dbReference type="Proteomes" id="UP000485058">
    <property type="component" value="Unassembled WGS sequence"/>
</dbReference>
<dbReference type="AlphaFoldDB" id="A0A699YLJ6"/>
<keyword evidence="2" id="KW-1185">Reference proteome</keyword>
<sequence>VHLSVECPGGTGPLVGKPCLGSAGGLYELGFEAKFRQDASEEGLWQLLNSEVVLQLLDSATGLLLGSAPLDLLPLGLGEHHRASGPTATALVDEALLPALEPYRYLPACGAQPHELNVVELRVWGPGGAV</sequence>
<gene>
    <name evidence="1" type="ORF">HaLaN_02639</name>
</gene>
<feature type="non-terminal residue" evidence="1">
    <location>
        <position position="130"/>
    </location>
</feature>
<evidence type="ECO:0000313" key="1">
    <source>
        <dbReference type="EMBL" id="GFH07786.1"/>
    </source>
</evidence>
<evidence type="ECO:0000313" key="2">
    <source>
        <dbReference type="Proteomes" id="UP000485058"/>
    </source>
</evidence>
<name>A0A699YLJ6_HAELA</name>